<organism evidence="1 2">
    <name type="scientific">Parablautia intestinalis</name>
    <dbReference type="NCBI Taxonomy" id="2320100"/>
    <lineage>
        <taxon>Bacteria</taxon>
        <taxon>Bacillati</taxon>
        <taxon>Bacillota</taxon>
        <taxon>Clostridia</taxon>
        <taxon>Lachnospirales</taxon>
        <taxon>Lachnospiraceae</taxon>
        <taxon>Parablautia</taxon>
    </lineage>
</organism>
<gene>
    <name evidence="1" type="ORF">D7V94_22860</name>
</gene>
<evidence type="ECO:0000313" key="1">
    <source>
        <dbReference type="EMBL" id="RKI86070.1"/>
    </source>
</evidence>
<sequence>MDKITHEIRLSNWKAVIEQCSLRPEGQTVKQWLADNGINEKTYYYWQRRIRKEVFGQINRPQPAENPEPASVSFAEIPVIPEQRETTMEASFHADAVIRTGNTTIGLSNSISDRLLDRIMGGLLHAR</sequence>
<protein>
    <recommendedName>
        <fullName evidence="3">IS66 family insertion sequence element accessory protein TnpB</fullName>
    </recommendedName>
</protein>
<dbReference type="OrthoDB" id="9808061at2"/>
<keyword evidence="2" id="KW-1185">Reference proteome</keyword>
<name>A0A3A9A2X8_9FIRM</name>
<dbReference type="RefSeq" id="WP_120472530.1">
    <property type="nucleotide sequence ID" value="NZ_RAYQ01000074.1"/>
</dbReference>
<accession>A0A3A9A2X8</accession>
<proteinExistence type="predicted"/>
<dbReference type="AlphaFoldDB" id="A0A3A9A2X8"/>
<dbReference type="EMBL" id="RAYQ01000074">
    <property type="protein sequence ID" value="RKI86070.1"/>
    <property type="molecule type" value="Genomic_DNA"/>
</dbReference>
<dbReference type="Proteomes" id="UP000280696">
    <property type="component" value="Unassembled WGS sequence"/>
</dbReference>
<evidence type="ECO:0000313" key="2">
    <source>
        <dbReference type="Proteomes" id="UP000280696"/>
    </source>
</evidence>
<comment type="caution">
    <text evidence="1">The sequence shown here is derived from an EMBL/GenBank/DDBJ whole genome shotgun (WGS) entry which is preliminary data.</text>
</comment>
<reference evidence="1 2" key="1">
    <citation type="submission" date="2018-09" db="EMBL/GenBank/DDBJ databases">
        <title>Murine metabolic-syndrome-specific gut microbial biobank.</title>
        <authorList>
            <person name="Liu C."/>
        </authorList>
    </citation>
    <scope>NUCLEOTIDE SEQUENCE [LARGE SCALE GENOMIC DNA]</scope>
    <source>
        <strain evidence="1 2">0.1xD8-82</strain>
    </source>
</reference>
<evidence type="ECO:0008006" key="3">
    <source>
        <dbReference type="Google" id="ProtNLM"/>
    </source>
</evidence>